<sequence length="64" mass="7591">MARNTIFYQFFTYVLALMLFYMDMEIPTAKEYIVAADDYFQDVVETLDSSHATDRMFELKAKTE</sequence>
<dbReference type="RefSeq" id="XP_002765273.1">
    <property type="nucleotide sequence ID" value="XM_002765227.1"/>
</dbReference>
<evidence type="ECO:0000313" key="3">
    <source>
        <dbReference type="Proteomes" id="UP000007800"/>
    </source>
</evidence>
<dbReference type="AlphaFoldDB" id="C5LYY1"/>
<keyword evidence="1" id="KW-0472">Membrane</keyword>
<dbReference type="Proteomes" id="UP000007800">
    <property type="component" value="Unassembled WGS sequence"/>
</dbReference>
<feature type="transmembrane region" description="Helical" evidence="1">
    <location>
        <begin position="6"/>
        <end position="22"/>
    </location>
</feature>
<keyword evidence="3" id="KW-1185">Reference proteome</keyword>
<gene>
    <name evidence="2" type="ORF">Pmar_PMAR016060</name>
</gene>
<dbReference type="EMBL" id="GG686838">
    <property type="protein sequence ID" value="EEQ97990.1"/>
    <property type="molecule type" value="Genomic_DNA"/>
</dbReference>
<evidence type="ECO:0000256" key="1">
    <source>
        <dbReference type="SAM" id="Phobius"/>
    </source>
</evidence>
<keyword evidence="1" id="KW-0812">Transmembrane</keyword>
<protein>
    <submittedName>
        <fullName evidence="2">Uncharacterized protein</fullName>
    </submittedName>
</protein>
<accession>C5LYY1</accession>
<proteinExistence type="predicted"/>
<dbReference type="GeneID" id="9037900"/>
<evidence type="ECO:0000313" key="2">
    <source>
        <dbReference type="EMBL" id="EEQ97990.1"/>
    </source>
</evidence>
<name>C5LYY1_PERM5</name>
<reference evidence="2 3" key="1">
    <citation type="submission" date="2008-07" db="EMBL/GenBank/DDBJ databases">
        <authorList>
            <person name="El-Sayed N."/>
            <person name="Caler E."/>
            <person name="Inman J."/>
            <person name="Amedeo P."/>
            <person name="Hass B."/>
            <person name="Wortman J."/>
        </authorList>
    </citation>
    <scope>NUCLEOTIDE SEQUENCE [LARGE SCALE GENOMIC DNA]</scope>
    <source>
        <strain evidence="3">ATCC 50983 / TXsc</strain>
    </source>
</reference>
<dbReference type="InParanoid" id="C5LYY1"/>
<organism evidence="3">
    <name type="scientific">Perkinsus marinus (strain ATCC 50983 / TXsc)</name>
    <dbReference type="NCBI Taxonomy" id="423536"/>
    <lineage>
        <taxon>Eukaryota</taxon>
        <taxon>Sar</taxon>
        <taxon>Alveolata</taxon>
        <taxon>Perkinsozoa</taxon>
        <taxon>Perkinsea</taxon>
        <taxon>Perkinsida</taxon>
        <taxon>Perkinsidae</taxon>
        <taxon>Perkinsus</taxon>
    </lineage>
</organism>
<keyword evidence="1" id="KW-1133">Transmembrane helix</keyword>